<accession>A0A6F9DBT0</accession>
<dbReference type="GO" id="GO:0007005">
    <property type="term" value="P:mitochondrion organization"/>
    <property type="evidence" value="ECO:0007669"/>
    <property type="project" value="TreeGrafter"/>
</dbReference>
<gene>
    <name evidence="2" type="primary">Dnaja3-002</name>
</gene>
<feature type="domain" description="J" evidence="1">
    <location>
        <begin position="36"/>
        <end position="101"/>
    </location>
</feature>
<dbReference type="PROSITE" id="PS50076">
    <property type="entry name" value="DNAJ_2"/>
    <property type="match status" value="1"/>
</dbReference>
<dbReference type="PANTHER" id="PTHR44145">
    <property type="entry name" value="DNAJ HOMOLOG SUBFAMILY A MEMBER 3, MITOCHONDRIAL"/>
    <property type="match status" value="1"/>
</dbReference>
<organism evidence="2">
    <name type="scientific">Phallusia mammillata</name>
    <dbReference type="NCBI Taxonomy" id="59560"/>
    <lineage>
        <taxon>Eukaryota</taxon>
        <taxon>Metazoa</taxon>
        <taxon>Chordata</taxon>
        <taxon>Tunicata</taxon>
        <taxon>Ascidiacea</taxon>
        <taxon>Phlebobranchia</taxon>
        <taxon>Ascidiidae</taxon>
        <taxon>Phallusia</taxon>
    </lineage>
</organism>
<protein>
    <submittedName>
        <fullName evidence="2">DnaJ homolog subfamily A member 3, mitochondrial</fullName>
    </submittedName>
</protein>
<dbReference type="CDD" id="cd06257">
    <property type="entry name" value="DnaJ"/>
    <property type="match status" value="1"/>
</dbReference>
<dbReference type="AlphaFoldDB" id="A0A6F9DBT0"/>
<dbReference type="PRINTS" id="PR00625">
    <property type="entry name" value="JDOMAIN"/>
</dbReference>
<sequence length="213" mass="24944">MLRTCYVWKHINSFSCLQNIAVKRYIYTSMSSKQKDYYDVLGVNRNATQKDIKSAYFKLAKKYHPDSNPGNTEAAEKFRKVTEAYETLRKDNSREHYNTYGHNRQTNNHWQGNPFHNQQWTHQEINMKDAEELFRRFAKNFEGQGFQKTNSSNKRGGIFGSLFSNMMLGLGKNMFEEIAKSSAKGKIDIELNGEKMEIRKGPNGWEFVKKNKK</sequence>
<dbReference type="PANTHER" id="PTHR44145:SF4">
    <property type="entry name" value="J DOMAIN-CONTAINING PROTEIN"/>
    <property type="match status" value="1"/>
</dbReference>
<dbReference type="EMBL" id="LR784576">
    <property type="protein sequence ID" value="CAB3238713.1"/>
    <property type="molecule type" value="mRNA"/>
</dbReference>
<proteinExistence type="evidence at transcript level"/>
<evidence type="ECO:0000313" key="2">
    <source>
        <dbReference type="EMBL" id="CAB3238713.1"/>
    </source>
</evidence>
<dbReference type="Gene3D" id="1.10.287.110">
    <property type="entry name" value="DnaJ domain"/>
    <property type="match status" value="1"/>
</dbReference>
<dbReference type="InterPro" id="IPR051938">
    <property type="entry name" value="Apopto_cytoskel_mod"/>
</dbReference>
<dbReference type="Pfam" id="PF00226">
    <property type="entry name" value="DnaJ"/>
    <property type="match status" value="1"/>
</dbReference>
<dbReference type="InterPro" id="IPR036869">
    <property type="entry name" value="J_dom_sf"/>
</dbReference>
<dbReference type="SMART" id="SM00271">
    <property type="entry name" value="DnaJ"/>
    <property type="match status" value="1"/>
</dbReference>
<evidence type="ECO:0000259" key="1">
    <source>
        <dbReference type="PROSITE" id="PS50076"/>
    </source>
</evidence>
<dbReference type="SUPFAM" id="SSF46565">
    <property type="entry name" value="Chaperone J-domain"/>
    <property type="match status" value="1"/>
</dbReference>
<dbReference type="GO" id="GO:0005739">
    <property type="term" value="C:mitochondrion"/>
    <property type="evidence" value="ECO:0007669"/>
    <property type="project" value="TreeGrafter"/>
</dbReference>
<dbReference type="GO" id="GO:0043066">
    <property type="term" value="P:negative regulation of apoptotic process"/>
    <property type="evidence" value="ECO:0007669"/>
    <property type="project" value="TreeGrafter"/>
</dbReference>
<name>A0A6F9DBT0_9ASCI</name>
<dbReference type="InterPro" id="IPR001623">
    <property type="entry name" value="DnaJ_domain"/>
</dbReference>
<reference evidence="2" key="1">
    <citation type="submission" date="2020-04" db="EMBL/GenBank/DDBJ databases">
        <authorList>
            <person name="Neveu A P."/>
        </authorList>
    </citation>
    <scope>NUCLEOTIDE SEQUENCE</scope>
    <source>
        <tissue evidence="2">Whole embryo</tissue>
    </source>
</reference>